<accession>A0ABP9ATL6</accession>
<protein>
    <submittedName>
        <fullName evidence="2">Uncharacterized protein</fullName>
    </submittedName>
</protein>
<keyword evidence="1" id="KW-0732">Signal</keyword>
<dbReference type="SUPFAM" id="SSF160574">
    <property type="entry name" value="BT0923-like"/>
    <property type="match status" value="1"/>
</dbReference>
<keyword evidence="3" id="KW-1185">Reference proteome</keyword>
<feature type="chain" id="PRO_5046297029" evidence="1">
    <location>
        <begin position="27"/>
        <end position="198"/>
    </location>
</feature>
<gene>
    <name evidence="2" type="ORF">GCM10023231_12010</name>
</gene>
<feature type="signal peptide" evidence="1">
    <location>
        <begin position="1"/>
        <end position="26"/>
    </location>
</feature>
<dbReference type="Proteomes" id="UP001501411">
    <property type="component" value="Unassembled WGS sequence"/>
</dbReference>
<evidence type="ECO:0000313" key="3">
    <source>
        <dbReference type="Proteomes" id="UP001501411"/>
    </source>
</evidence>
<reference evidence="3" key="1">
    <citation type="journal article" date="2019" name="Int. J. Syst. Evol. Microbiol.">
        <title>The Global Catalogue of Microorganisms (GCM) 10K type strain sequencing project: providing services to taxonomists for standard genome sequencing and annotation.</title>
        <authorList>
            <consortium name="The Broad Institute Genomics Platform"/>
            <consortium name="The Broad Institute Genome Sequencing Center for Infectious Disease"/>
            <person name="Wu L."/>
            <person name="Ma J."/>
        </authorList>
    </citation>
    <scope>NUCLEOTIDE SEQUENCE [LARGE SCALE GENOMIC DNA]</scope>
    <source>
        <strain evidence="3">JCM 18200</strain>
    </source>
</reference>
<evidence type="ECO:0000313" key="2">
    <source>
        <dbReference type="EMBL" id="GAA4785733.1"/>
    </source>
</evidence>
<comment type="caution">
    <text evidence="2">The sequence shown here is derived from an EMBL/GenBank/DDBJ whole genome shotgun (WGS) entry which is preliminary data.</text>
</comment>
<dbReference type="Gene3D" id="3.40.1420.30">
    <property type="match status" value="1"/>
</dbReference>
<sequence length="198" mass="23269">MLRKMTVMKHCLLLITAILLAHVANAQKKFERETRIKSAKVAEKARTYVESLFPDSKKIKWYLEENLEGVTIEAKLKENRSIYSIEFDTLGTLHDIERTQKFDQLPMEVQGNVTAYLKKRYKSFKIKKIQIQWTGDPDVLHALIRKGDTDNTFTTNYEIVYTGREDKDTASYESLFDRHGKHIETKEIIERNLNHLLY</sequence>
<evidence type="ECO:0000256" key="1">
    <source>
        <dbReference type="SAM" id="SignalP"/>
    </source>
</evidence>
<organism evidence="2 3">
    <name type="scientific">Olivibacter ginsenosidimutans</name>
    <dbReference type="NCBI Taxonomy" id="1176537"/>
    <lineage>
        <taxon>Bacteria</taxon>
        <taxon>Pseudomonadati</taxon>
        <taxon>Bacteroidota</taxon>
        <taxon>Sphingobacteriia</taxon>
        <taxon>Sphingobacteriales</taxon>
        <taxon>Sphingobacteriaceae</taxon>
        <taxon>Olivibacter</taxon>
    </lineage>
</organism>
<dbReference type="EMBL" id="BAABIQ010000006">
    <property type="protein sequence ID" value="GAA4785733.1"/>
    <property type="molecule type" value="Genomic_DNA"/>
</dbReference>
<proteinExistence type="predicted"/>
<name>A0ABP9ATL6_9SPHI</name>